<dbReference type="GO" id="GO:0005794">
    <property type="term" value="C:Golgi apparatus"/>
    <property type="evidence" value="ECO:0007669"/>
    <property type="project" value="TreeGrafter"/>
</dbReference>
<gene>
    <name evidence="6" type="ORF">OVA965_LOCUS13188</name>
    <name evidence="7" type="ORF">TMI583_LOCUS13190</name>
</gene>
<dbReference type="SUPFAM" id="SSF48431">
    <property type="entry name" value="Lipovitellin-phosvitin complex, superhelical domain"/>
    <property type="match status" value="1"/>
</dbReference>
<dbReference type="GO" id="GO:0005783">
    <property type="term" value="C:endoplasmic reticulum"/>
    <property type="evidence" value="ECO:0007669"/>
    <property type="project" value="UniProtKB-SubCell"/>
</dbReference>
<dbReference type="InterPro" id="IPR039988">
    <property type="entry name" value="MTTP"/>
</dbReference>
<dbReference type="InterPro" id="IPR045811">
    <property type="entry name" value="MTP_lip-bd"/>
</dbReference>
<evidence type="ECO:0000256" key="2">
    <source>
        <dbReference type="ARBA" id="ARBA00022448"/>
    </source>
</evidence>
<dbReference type="InterPro" id="IPR011030">
    <property type="entry name" value="Lipovitellin_superhlx_dom"/>
</dbReference>
<dbReference type="PANTHER" id="PTHR13024:SF0">
    <property type="entry name" value="MICROSOMAL TRIACYLGLYCEROL TRANSFER PROTEIN"/>
    <property type="match status" value="1"/>
</dbReference>
<proteinExistence type="predicted"/>
<organism evidence="6 8">
    <name type="scientific">Didymodactylos carnosus</name>
    <dbReference type="NCBI Taxonomy" id="1234261"/>
    <lineage>
        <taxon>Eukaryota</taxon>
        <taxon>Metazoa</taxon>
        <taxon>Spiralia</taxon>
        <taxon>Gnathifera</taxon>
        <taxon>Rotifera</taxon>
        <taxon>Eurotatoria</taxon>
        <taxon>Bdelloidea</taxon>
        <taxon>Philodinida</taxon>
        <taxon>Philodinidae</taxon>
        <taxon>Didymodactylos</taxon>
    </lineage>
</organism>
<dbReference type="Proteomes" id="UP000682733">
    <property type="component" value="Unassembled WGS sequence"/>
</dbReference>
<keyword evidence="3" id="KW-0732">Signal</keyword>
<dbReference type="AlphaFoldDB" id="A0A8S2DI29"/>
<evidence type="ECO:0000259" key="5">
    <source>
        <dbReference type="Pfam" id="PF19444"/>
    </source>
</evidence>
<comment type="subcellular location">
    <subcellularLocation>
        <location evidence="1">Endoplasmic reticulum</location>
    </subcellularLocation>
</comment>
<dbReference type="EMBL" id="CAJNOK010005451">
    <property type="protein sequence ID" value="CAF0972798.1"/>
    <property type="molecule type" value="Genomic_DNA"/>
</dbReference>
<dbReference type="GO" id="GO:0008289">
    <property type="term" value="F:lipid binding"/>
    <property type="evidence" value="ECO:0007669"/>
    <property type="project" value="InterPro"/>
</dbReference>
<protein>
    <recommendedName>
        <fullName evidence="5">MTP large subunit lipid-binding domain-containing protein</fullName>
    </recommendedName>
</protein>
<dbReference type="PANTHER" id="PTHR13024">
    <property type="entry name" value="MICROSOMAL TRIGLYCERIDE TRANSFER PROTEIN, LARGE SUBUNIT"/>
    <property type="match status" value="1"/>
</dbReference>
<evidence type="ECO:0000313" key="8">
    <source>
        <dbReference type="Proteomes" id="UP000677228"/>
    </source>
</evidence>
<keyword evidence="2" id="KW-0813">Transport</keyword>
<dbReference type="Gene3D" id="1.25.10.20">
    <property type="entry name" value="Vitellinogen, superhelical"/>
    <property type="match status" value="1"/>
</dbReference>
<dbReference type="Pfam" id="PF19444">
    <property type="entry name" value="MTP_lip_bd"/>
    <property type="match status" value="1"/>
</dbReference>
<dbReference type="Proteomes" id="UP000677228">
    <property type="component" value="Unassembled WGS sequence"/>
</dbReference>
<reference evidence="6" key="1">
    <citation type="submission" date="2021-02" db="EMBL/GenBank/DDBJ databases">
        <authorList>
            <person name="Nowell W R."/>
        </authorList>
    </citation>
    <scope>NUCLEOTIDE SEQUENCE</scope>
</reference>
<sequence length="596" mass="68311">FDKVFLFQFDEFIKDHEQYLHRKSLGNRTTGTTFLQLISLIRRQNERTLANTLNNATNSIKFTLIEAYIAGQTQSSINVVLKHLDNDKSKNKELIECFLMAAAFTPRPSELLFEQLMNRSKNSDYQIETSTYLTLGAIVHKIYHSNKKSLIIDNFTKFIQNSLKEHSKTKNAKRLVYLSLYNAKIDLYQNILINEIKSCSETDLCWLALSALTQLDCKTLSTEVISLIRSLYHEHNKRTYGIQIRQLAGLILLKTDISVPDFLNIILSTLDKSNHQLGLYMWRVIDTMTQNDELLARKLKFIINQQMVVFSFDSLAYKGQSDYYRRTLLTTYGFGVYYTVSQLMSKVGALKESDFTVNIQQYDAQDDYELLSFGVSAQGLESYITDDVDESDQNAKDEELHAQLRINILNTQLRPVELFSGVTGLMGAVWSAPSELTSAFRSNLMIHDLSRYIHLHNGVIVHYEAQSAVSLDLSGMASISLWNKNSHSVIRVSTGFSVRSHIDILSDFITTGINSTLSTNTIVDYTTDVDYSDSPIRVCMQMAIQPTQVHDNIENFYSIKRTKSYRWFGNRTLKYPGTDYPFTEKNNQMCQLLHKS</sequence>
<comment type="caution">
    <text evidence="6">The sequence shown here is derived from an EMBL/GenBank/DDBJ whole genome shotgun (WGS) entry which is preliminary data.</text>
</comment>
<dbReference type="EMBL" id="CAJOBA010005456">
    <property type="protein sequence ID" value="CAF3744057.1"/>
    <property type="molecule type" value="Genomic_DNA"/>
</dbReference>
<dbReference type="GO" id="GO:0005548">
    <property type="term" value="F:phospholipid transporter activity"/>
    <property type="evidence" value="ECO:0007669"/>
    <property type="project" value="InterPro"/>
</dbReference>
<dbReference type="GO" id="GO:0042157">
    <property type="term" value="P:lipoprotein metabolic process"/>
    <property type="evidence" value="ECO:0007669"/>
    <property type="project" value="TreeGrafter"/>
</dbReference>
<evidence type="ECO:0000313" key="6">
    <source>
        <dbReference type="EMBL" id="CAF0972798.1"/>
    </source>
</evidence>
<dbReference type="GO" id="GO:0016323">
    <property type="term" value="C:basolateral plasma membrane"/>
    <property type="evidence" value="ECO:0007669"/>
    <property type="project" value="TreeGrafter"/>
</dbReference>
<accession>A0A8S2DI29</accession>
<feature type="domain" description="MTP large subunit lipid-binding" evidence="5">
    <location>
        <begin position="305"/>
        <end position="594"/>
    </location>
</feature>
<evidence type="ECO:0000256" key="4">
    <source>
        <dbReference type="ARBA" id="ARBA00022824"/>
    </source>
</evidence>
<evidence type="ECO:0000313" key="7">
    <source>
        <dbReference type="EMBL" id="CAF3744057.1"/>
    </source>
</evidence>
<evidence type="ECO:0000256" key="3">
    <source>
        <dbReference type="ARBA" id="ARBA00022729"/>
    </source>
</evidence>
<keyword evidence="4" id="KW-0256">Endoplasmic reticulum</keyword>
<evidence type="ECO:0000256" key="1">
    <source>
        <dbReference type="ARBA" id="ARBA00004240"/>
    </source>
</evidence>
<name>A0A8S2DI29_9BILA</name>
<feature type="non-terminal residue" evidence="6">
    <location>
        <position position="1"/>
    </location>
</feature>